<feature type="region of interest" description="Disordered" evidence="1">
    <location>
        <begin position="1"/>
        <end position="48"/>
    </location>
</feature>
<accession>A0A7J7XPQ3</accession>
<comment type="caution">
    <text evidence="2">The sequence shown here is derived from an EMBL/GenBank/DDBJ whole genome shotgun (WGS) entry which is preliminary data.</text>
</comment>
<evidence type="ECO:0000313" key="2">
    <source>
        <dbReference type="EMBL" id="KAF6351701.1"/>
    </source>
</evidence>
<reference evidence="2 3" key="1">
    <citation type="journal article" date="2020" name="Nature">
        <title>Six reference-quality genomes reveal evolution of bat adaptations.</title>
        <authorList>
            <person name="Jebb D."/>
            <person name="Huang Z."/>
            <person name="Pippel M."/>
            <person name="Hughes G.M."/>
            <person name="Lavrichenko K."/>
            <person name="Devanna P."/>
            <person name="Winkler S."/>
            <person name="Jermiin L.S."/>
            <person name="Skirmuntt E.C."/>
            <person name="Katzourakis A."/>
            <person name="Burkitt-Gray L."/>
            <person name="Ray D.A."/>
            <person name="Sullivan K.A.M."/>
            <person name="Roscito J.G."/>
            <person name="Kirilenko B.M."/>
            <person name="Davalos L.M."/>
            <person name="Corthals A.P."/>
            <person name="Power M.L."/>
            <person name="Jones G."/>
            <person name="Ransome R.D."/>
            <person name="Dechmann D.K.N."/>
            <person name="Locatelli A.G."/>
            <person name="Puechmaille S.J."/>
            <person name="Fedrigo O."/>
            <person name="Jarvis E.D."/>
            <person name="Hiller M."/>
            <person name="Vernes S.C."/>
            <person name="Myers E.W."/>
            <person name="Teeling E.C."/>
        </authorList>
    </citation>
    <scope>NUCLEOTIDE SEQUENCE [LARGE SCALE GENOMIC DNA]</scope>
    <source>
        <strain evidence="2">MRhiFer1</strain>
        <tissue evidence="2">Lung</tissue>
    </source>
</reference>
<evidence type="ECO:0000256" key="1">
    <source>
        <dbReference type="SAM" id="MobiDB-lite"/>
    </source>
</evidence>
<protein>
    <submittedName>
        <fullName evidence="2">Uncharacterized protein</fullName>
    </submittedName>
</protein>
<feature type="compositionally biased region" description="Polar residues" evidence="1">
    <location>
        <begin position="28"/>
        <end position="42"/>
    </location>
</feature>
<dbReference type="EMBL" id="JACAGC010000008">
    <property type="protein sequence ID" value="KAF6351701.1"/>
    <property type="molecule type" value="Genomic_DNA"/>
</dbReference>
<name>A0A7J7XPQ3_RHIFE</name>
<dbReference type="AlphaFoldDB" id="A0A7J7XPQ3"/>
<evidence type="ECO:0000313" key="3">
    <source>
        <dbReference type="Proteomes" id="UP000585614"/>
    </source>
</evidence>
<sequence>MTTLQNTLRTLWPATTHLRSTDPRETPKSSLSCGQLPGTKSSPGCHGPPPAMKVSCSLWGGAGCPGAESVLGDAALAGWSRDTASPRWCTHVDSTRPTQSQIWPSRGGFNIKKIMPSFRLHMSQVPHRDKALTPVPHILVFPHVSLAPL</sequence>
<gene>
    <name evidence="2" type="ORF">mRhiFer1_010197</name>
</gene>
<proteinExistence type="predicted"/>
<dbReference type="Proteomes" id="UP000585614">
    <property type="component" value="Unassembled WGS sequence"/>
</dbReference>
<organism evidence="2 3">
    <name type="scientific">Rhinolophus ferrumequinum</name>
    <name type="common">Greater horseshoe bat</name>
    <dbReference type="NCBI Taxonomy" id="59479"/>
    <lineage>
        <taxon>Eukaryota</taxon>
        <taxon>Metazoa</taxon>
        <taxon>Chordata</taxon>
        <taxon>Craniata</taxon>
        <taxon>Vertebrata</taxon>
        <taxon>Euteleostomi</taxon>
        <taxon>Mammalia</taxon>
        <taxon>Eutheria</taxon>
        <taxon>Laurasiatheria</taxon>
        <taxon>Chiroptera</taxon>
        <taxon>Yinpterochiroptera</taxon>
        <taxon>Rhinolophoidea</taxon>
        <taxon>Rhinolophidae</taxon>
        <taxon>Rhinolophinae</taxon>
        <taxon>Rhinolophus</taxon>
    </lineage>
</organism>